<accession>A0A022R6T0</accession>
<evidence type="ECO:0000313" key="2">
    <source>
        <dbReference type="Proteomes" id="UP000030748"/>
    </source>
</evidence>
<gene>
    <name evidence="1" type="ORF">MIMGU_mgv1a017045mg</name>
</gene>
<evidence type="ECO:0000313" key="1">
    <source>
        <dbReference type="EMBL" id="EYU35936.1"/>
    </source>
</evidence>
<sequence>MSLRGASQMTSEPFQLSSIYVKISKLNKYMKKTKRKAKRIFGGFPSISLLRANLPTTSDRQNFLYSPVENRCSRVFFTQLQINYNSEKDTSKLLFS</sequence>
<organism evidence="1 2">
    <name type="scientific">Erythranthe guttata</name>
    <name type="common">Yellow monkey flower</name>
    <name type="synonym">Mimulus guttatus</name>
    <dbReference type="NCBI Taxonomy" id="4155"/>
    <lineage>
        <taxon>Eukaryota</taxon>
        <taxon>Viridiplantae</taxon>
        <taxon>Streptophyta</taxon>
        <taxon>Embryophyta</taxon>
        <taxon>Tracheophyta</taxon>
        <taxon>Spermatophyta</taxon>
        <taxon>Magnoliopsida</taxon>
        <taxon>eudicotyledons</taxon>
        <taxon>Gunneridae</taxon>
        <taxon>Pentapetalae</taxon>
        <taxon>asterids</taxon>
        <taxon>lamiids</taxon>
        <taxon>Lamiales</taxon>
        <taxon>Phrymaceae</taxon>
        <taxon>Erythranthe</taxon>
    </lineage>
</organism>
<dbReference type="Proteomes" id="UP000030748">
    <property type="component" value="Unassembled WGS sequence"/>
</dbReference>
<proteinExistence type="predicted"/>
<dbReference type="EMBL" id="KI630592">
    <property type="protein sequence ID" value="EYU35936.1"/>
    <property type="molecule type" value="Genomic_DNA"/>
</dbReference>
<reference evidence="1 2" key="1">
    <citation type="journal article" date="2013" name="Proc. Natl. Acad. Sci. U.S.A.">
        <title>Fine-scale variation in meiotic recombination in Mimulus inferred from population shotgun sequencing.</title>
        <authorList>
            <person name="Hellsten U."/>
            <person name="Wright K.M."/>
            <person name="Jenkins J."/>
            <person name="Shu S."/>
            <person name="Yuan Y."/>
            <person name="Wessler S.R."/>
            <person name="Schmutz J."/>
            <person name="Willis J.H."/>
            <person name="Rokhsar D.S."/>
        </authorList>
    </citation>
    <scope>NUCLEOTIDE SEQUENCE [LARGE SCALE GENOMIC DNA]</scope>
    <source>
        <strain evidence="2">cv. DUN x IM62</strain>
    </source>
</reference>
<name>A0A022R6T0_ERYGU</name>
<protein>
    <submittedName>
        <fullName evidence="1">Uncharacterized protein</fullName>
    </submittedName>
</protein>
<keyword evidence="2" id="KW-1185">Reference proteome</keyword>
<dbReference type="AlphaFoldDB" id="A0A022R6T0"/>